<keyword evidence="6" id="KW-0411">Iron-sulfur</keyword>
<dbReference type="PANTHER" id="PTHR43255:SF1">
    <property type="entry name" value="IRON-SULFUR-BINDING OXIDOREDUCTASE FADF-RELATED"/>
    <property type="match status" value="1"/>
</dbReference>
<dbReference type="PROSITE" id="PS00198">
    <property type="entry name" value="4FE4S_FER_1"/>
    <property type="match status" value="1"/>
</dbReference>
<keyword evidence="4" id="KW-0560">Oxidoreductase</keyword>
<dbReference type="Pfam" id="PF13183">
    <property type="entry name" value="Fer4_8"/>
    <property type="match status" value="1"/>
</dbReference>
<dbReference type="SUPFAM" id="SSF46548">
    <property type="entry name" value="alpha-helical ferredoxin"/>
    <property type="match status" value="1"/>
</dbReference>
<dbReference type="Proteomes" id="UP001206983">
    <property type="component" value="Unassembled WGS sequence"/>
</dbReference>
<sequence length="160" mass="17801">MGVCKMSSNIERCYQCGQCTAACPMAEQEQAYKIRRFLQMEKLGLKSEEPMAIPFIFYCTTCYKCQDNCPQGVKIVDGLLSIREAAVRNGNILPAHRKIGQMLMDSGHAVPGNEDAKKRRLQLGLTEMPPTVASSEKQLNDIKILLNLSGFDQIVAEEKA</sequence>
<dbReference type="InterPro" id="IPR017900">
    <property type="entry name" value="4Fe4S_Fe_S_CS"/>
</dbReference>
<dbReference type="GO" id="GO:0016491">
    <property type="term" value="F:oxidoreductase activity"/>
    <property type="evidence" value="ECO:0007669"/>
    <property type="project" value="UniProtKB-KW"/>
</dbReference>
<dbReference type="GO" id="GO:0051539">
    <property type="term" value="F:4 iron, 4 sulfur cluster binding"/>
    <property type="evidence" value="ECO:0007669"/>
    <property type="project" value="UniProtKB-KW"/>
</dbReference>
<dbReference type="PROSITE" id="PS51379">
    <property type="entry name" value="4FE4S_FER_2"/>
    <property type="match status" value="1"/>
</dbReference>
<protein>
    <recommendedName>
        <fullName evidence="7">4Fe-4S ferredoxin-type domain-containing protein</fullName>
    </recommendedName>
</protein>
<dbReference type="PANTHER" id="PTHR43255">
    <property type="entry name" value="IRON-SULFUR-BINDING OXIDOREDUCTASE FADF-RELATED-RELATED"/>
    <property type="match status" value="1"/>
</dbReference>
<evidence type="ECO:0000256" key="2">
    <source>
        <dbReference type="ARBA" id="ARBA00022485"/>
    </source>
</evidence>
<evidence type="ECO:0000313" key="8">
    <source>
        <dbReference type="EMBL" id="MCQ6963754.1"/>
    </source>
</evidence>
<organism evidence="8 9">
    <name type="scientific">Methanolobus chelungpuianus</name>
    <dbReference type="NCBI Taxonomy" id="502115"/>
    <lineage>
        <taxon>Archaea</taxon>
        <taxon>Methanobacteriati</taxon>
        <taxon>Methanobacteriota</taxon>
        <taxon>Stenosarchaea group</taxon>
        <taxon>Methanomicrobia</taxon>
        <taxon>Methanosarcinales</taxon>
        <taxon>Methanosarcinaceae</taxon>
        <taxon>Methanolobus</taxon>
    </lineage>
</organism>
<evidence type="ECO:0000256" key="4">
    <source>
        <dbReference type="ARBA" id="ARBA00023002"/>
    </source>
</evidence>
<reference evidence="8 9" key="1">
    <citation type="journal article" date="2011" name="Appl. Environ. Microbiol.">
        <title>Methanogenic archaea isolated from Taiwan's Chelungpu fault.</title>
        <authorList>
            <person name="Wu S.Y."/>
            <person name="Lai M.C."/>
        </authorList>
    </citation>
    <scope>NUCLEOTIDE SEQUENCE [LARGE SCALE GENOMIC DNA]</scope>
    <source>
        <strain evidence="8 9">St545Mb</strain>
    </source>
</reference>
<keyword evidence="5" id="KW-0408">Iron</keyword>
<keyword evidence="3" id="KW-0479">Metal-binding</keyword>
<dbReference type="InterPro" id="IPR009051">
    <property type="entry name" value="Helical_ferredxn"/>
</dbReference>
<evidence type="ECO:0000313" key="9">
    <source>
        <dbReference type="Proteomes" id="UP001206983"/>
    </source>
</evidence>
<dbReference type="AlphaFoldDB" id="A0AAE3L156"/>
<evidence type="ECO:0000256" key="3">
    <source>
        <dbReference type="ARBA" id="ARBA00022723"/>
    </source>
</evidence>
<evidence type="ECO:0000256" key="5">
    <source>
        <dbReference type="ARBA" id="ARBA00023004"/>
    </source>
</evidence>
<dbReference type="InterPro" id="IPR017896">
    <property type="entry name" value="4Fe4S_Fe-S-bd"/>
</dbReference>
<keyword evidence="9" id="KW-1185">Reference proteome</keyword>
<dbReference type="EMBL" id="JTEO01000010">
    <property type="protein sequence ID" value="MCQ6963754.1"/>
    <property type="molecule type" value="Genomic_DNA"/>
</dbReference>
<proteinExistence type="inferred from homology"/>
<dbReference type="Gene3D" id="1.10.1060.10">
    <property type="entry name" value="Alpha-helical ferredoxin"/>
    <property type="match status" value="1"/>
</dbReference>
<name>A0AAE3L156_9EURY</name>
<gene>
    <name evidence="8" type="ORF">PV02_11845</name>
</gene>
<feature type="domain" description="4Fe-4S ferredoxin-type" evidence="7">
    <location>
        <begin position="4"/>
        <end position="33"/>
    </location>
</feature>
<evidence type="ECO:0000256" key="1">
    <source>
        <dbReference type="ARBA" id="ARBA00007097"/>
    </source>
</evidence>
<accession>A0AAE3L156</accession>
<evidence type="ECO:0000256" key="6">
    <source>
        <dbReference type="ARBA" id="ARBA00023014"/>
    </source>
</evidence>
<evidence type="ECO:0000259" key="7">
    <source>
        <dbReference type="PROSITE" id="PS51379"/>
    </source>
</evidence>
<comment type="caution">
    <text evidence="8">The sequence shown here is derived from an EMBL/GenBank/DDBJ whole genome shotgun (WGS) entry which is preliminary data.</text>
</comment>
<keyword evidence="2" id="KW-0004">4Fe-4S</keyword>
<dbReference type="InterPro" id="IPR051460">
    <property type="entry name" value="HdrC_iron-sulfur_subunit"/>
</dbReference>
<dbReference type="GO" id="GO:0046872">
    <property type="term" value="F:metal ion binding"/>
    <property type="evidence" value="ECO:0007669"/>
    <property type="project" value="UniProtKB-KW"/>
</dbReference>
<comment type="similarity">
    <text evidence="1">Belongs to the HdrC family.</text>
</comment>
<dbReference type="GO" id="GO:0005886">
    <property type="term" value="C:plasma membrane"/>
    <property type="evidence" value="ECO:0007669"/>
    <property type="project" value="TreeGrafter"/>
</dbReference>